<protein>
    <submittedName>
        <fullName evidence="2">Uncharacterized protein</fullName>
    </submittedName>
</protein>
<name>A0A1W0WSS7_HYPEX</name>
<proteinExistence type="predicted"/>
<gene>
    <name evidence="2" type="ORF">BV898_07647</name>
</gene>
<evidence type="ECO:0000313" key="2">
    <source>
        <dbReference type="EMBL" id="OQV18251.1"/>
    </source>
</evidence>
<evidence type="ECO:0000256" key="1">
    <source>
        <dbReference type="SAM" id="MobiDB-lite"/>
    </source>
</evidence>
<keyword evidence="3" id="KW-1185">Reference proteome</keyword>
<evidence type="ECO:0000313" key="3">
    <source>
        <dbReference type="Proteomes" id="UP000192578"/>
    </source>
</evidence>
<feature type="compositionally biased region" description="Basic and acidic residues" evidence="1">
    <location>
        <begin position="182"/>
        <end position="193"/>
    </location>
</feature>
<feature type="compositionally biased region" description="Polar residues" evidence="1">
    <location>
        <begin position="115"/>
        <end position="129"/>
    </location>
</feature>
<feature type="region of interest" description="Disordered" evidence="1">
    <location>
        <begin position="175"/>
        <end position="223"/>
    </location>
</feature>
<feature type="region of interest" description="Disordered" evidence="1">
    <location>
        <begin position="38"/>
        <end position="129"/>
    </location>
</feature>
<dbReference type="Proteomes" id="UP000192578">
    <property type="component" value="Unassembled WGS sequence"/>
</dbReference>
<dbReference type="AlphaFoldDB" id="A0A1W0WSS7"/>
<comment type="caution">
    <text evidence="2">The sequence shown here is derived from an EMBL/GenBank/DDBJ whole genome shotgun (WGS) entry which is preliminary data.</text>
</comment>
<sequence length="246" mass="26312">MTGGGENLGGFTTASGKVLVIPVSTKALSIALEMEKEVAKETESGWKDKVESAADEEFDEEDCSQRPGGKRPLSPILQKKGHAALKTPEVRKKVKNNGLSSFKSPRPMEPKPKTASETPPSSGTLSRTSVMASPLLTSYSGSPVSALARFNITSPYADSLTARDMEDIALAAECDFGEDDPFAEKEGEPKSSEDMFASSSQSKEHRSEVEAQVPKESSSGELTVEELADVEAISKSNLASLFDEEF</sequence>
<reference evidence="3" key="1">
    <citation type="submission" date="2017-01" db="EMBL/GenBank/DDBJ databases">
        <title>Comparative genomics of anhydrobiosis in the tardigrade Hypsibius dujardini.</title>
        <authorList>
            <person name="Yoshida Y."/>
            <person name="Koutsovoulos G."/>
            <person name="Laetsch D."/>
            <person name="Stevens L."/>
            <person name="Kumar S."/>
            <person name="Horikawa D."/>
            <person name="Ishino K."/>
            <person name="Komine S."/>
            <person name="Tomita M."/>
            <person name="Blaxter M."/>
            <person name="Arakawa K."/>
        </authorList>
    </citation>
    <scope>NUCLEOTIDE SEQUENCE [LARGE SCALE GENOMIC DNA]</scope>
    <source>
        <strain evidence="3">Z151</strain>
    </source>
</reference>
<feature type="compositionally biased region" description="Acidic residues" evidence="1">
    <location>
        <begin position="53"/>
        <end position="62"/>
    </location>
</feature>
<accession>A0A1W0WSS7</accession>
<organism evidence="2 3">
    <name type="scientific">Hypsibius exemplaris</name>
    <name type="common">Freshwater tardigrade</name>
    <dbReference type="NCBI Taxonomy" id="2072580"/>
    <lineage>
        <taxon>Eukaryota</taxon>
        <taxon>Metazoa</taxon>
        <taxon>Ecdysozoa</taxon>
        <taxon>Tardigrada</taxon>
        <taxon>Eutardigrada</taxon>
        <taxon>Parachela</taxon>
        <taxon>Hypsibioidea</taxon>
        <taxon>Hypsibiidae</taxon>
        <taxon>Hypsibius</taxon>
    </lineage>
</organism>
<feature type="compositionally biased region" description="Basic and acidic residues" evidence="1">
    <location>
        <begin position="38"/>
        <end position="52"/>
    </location>
</feature>
<dbReference type="EMBL" id="MTYJ01000051">
    <property type="protein sequence ID" value="OQV18251.1"/>
    <property type="molecule type" value="Genomic_DNA"/>
</dbReference>